<dbReference type="RefSeq" id="WP_057851123.1">
    <property type="nucleotide sequence ID" value="NZ_LLXX01000101.1"/>
</dbReference>
<evidence type="ECO:0008006" key="4">
    <source>
        <dbReference type="Google" id="ProtNLM"/>
    </source>
</evidence>
<dbReference type="InterPro" id="IPR041374">
    <property type="entry name" value="BaeRF_family12"/>
</dbReference>
<dbReference type="Pfam" id="PF18856">
    <property type="entry name" value="baeRF_family12"/>
    <property type="match status" value="1"/>
</dbReference>
<evidence type="ECO:0000256" key="1">
    <source>
        <dbReference type="SAM" id="MobiDB-lite"/>
    </source>
</evidence>
<reference evidence="2 3" key="1">
    <citation type="submission" date="2014-03" db="EMBL/GenBank/DDBJ databases">
        <title>Bradyrhizobium valentinum sp. nov., isolated from effective nodules of Lupinus mariae-josephae, a lupine endemic of basic-lime soils in Eastern Spain.</title>
        <authorList>
            <person name="Duran D."/>
            <person name="Rey L."/>
            <person name="Navarro A."/>
            <person name="Busquets A."/>
            <person name="Imperial J."/>
            <person name="Ruiz-Argueso T."/>
        </authorList>
    </citation>
    <scope>NUCLEOTIDE SEQUENCE [LARGE SCALE GENOMIC DNA]</scope>
    <source>
        <strain evidence="2 3">LmjM3</strain>
    </source>
</reference>
<protein>
    <recommendedName>
        <fullName evidence="4">Host attachment protein</fullName>
    </recommendedName>
</protein>
<gene>
    <name evidence="2" type="ORF">CP49_02215</name>
</gene>
<evidence type="ECO:0000313" key="2">
    <source>
        <dbReference type="EMBL" id="KRR06928.1"/>
    </source>
</evidence>
<dbReference type="AlphaFoldDB" id="A0A0R3LPB3"/>
<accession>A0A0R3LPB3</accession>
<comment type="caution">
    <text evidence="2">The sequence shown here is derived from an EMBL/GenBank/DDBJ whole genome shotgun (WGS) entry which is preliminary data.</text>
</comment>
<sequence>MATEAKPRISHNALVLIGDGQKALFLRNKGTPQRLNLQVEHILEQDNPATREQGTDRPGRSIQSVGTARSAMEQADWHYIAEERFAGTIAEALYRLAHGNRFDKLVVVAPAKVLGNLRQAFHAAVTERIVGEIPKELTSHPIPDIERLMAA</sequence>
<evidence type="ECO:0000313" key="3">
    <source>
        <dbReference type="Proteomes" id="UP000051913"/>
    </source>
</evidence>
<dbReference type="STRING" id="1518501.CQ10_03855"/>
<dbReference type="Proteomes" id="UP000051913">
    <property type="component" value="Unassembled WGS sequence"/>
</dbReference>
<keyword evidence="3" id="KW-1185">Reference proteome</keyword>
<name>A0A0R3LPB3_9BRAD</name>
<dbReference type="OrthoDB" id="9812459at2"/>
<organism evidence="2 3">
    <name type="scientific">Bradyrhizobium valentinum</name>
    <dbReference type="NCBI Taxonomy" id="1518501"/>
    <lineage>
        <taxon>Bacteria</taxon>
        <taxon>Pseudomonadati</taxon>
        <taxon>Pseudomonadota</taxon>
        <taxon>Alphaproteobacteria</taxon>
        <taxon>Hyphomicrobiales</taxon>
        <taxon>Nitrobacteraceae</taxon>
        <taxon>Bradyrhizobium</taxon>
    </lineage>
</organism>
<proteinExistence type="predicted"/>
<dbReference type="EMBL" id="LLXX01000101">
    <property type="protein sequence ID" value="KRR06928.1"/>
    <property type="molecule type" value="Genomic_DNA"/>
</dbReference>
<feature type="region of interest" description="Disordered" evidence="1">
    <location>
        <begin position="43"/>
        <end position="65"/>
    </location>
</feature>